<organism evidence="1 2">
    <name type="scientific">Rhodopirellula islandica</name>
    <dbReference type="NCBI Taxonomy" id="595434"/>
    <lineage>
        <taxon>Bacteria</taxon>
        <taxon>Pseudomonadati</taxon>
        <taxon>Planctomycetota</taxon>
        <taxon>Planctomycetia</taxon>
        <taxon>Pirellulales</taxon>
        <taxon>Pirellulaceae</taxon>
        <taxon>Rhodopirellula</taxon>
    </lineage>
</organism>
<dbReference type="AlphaFoldDB" id="A0A0J1B7Z2"/>
<evidence type="ECO:0000313" key="1">
    <source>
        <dbReference type="EMBL" id="KLU02925.1"/>
    </source>
</evidence>
<dbReference type="EMBL" id="LECT01000043">
    <property type="protein sequence ID" value="KLU02925.1"/>
    <property type="molecule type" value="Genomic_DNA"/>
</dbReference>
<dbReference type="PATRIC" id="fig|595434.4.peg.4956"/>
<dbReference type="GO" id="GO:0016740">
    <property type="term" value="F:transferase activity"/>
    <property type="evidence" value="ECO:0007669"/>
    <property type="project" value="UniProtKB-KW"/>
</dbReference>
<evidence type="ECO:0000313" key="2">
    <source>
        <dbReference type="Proteomes" id="UP000036367"/>
    </source>
</evidence>
<accession>A0A0J1B7Z2</accession>
<comment type="caution">
    <text evidence="1">The sequence shown here is derived from an EMBL/GenBank/DDBJ whole genome shotgun (WGS) entry which is preliminary data.</text>
</comment>
<proteinExistence type="predicted"/>
<dbReference type="Proteomes" id="UP000036367">
    <property type="component" value="Unassembled WGS sequence"/>
</dbReference>
<gene>
    <name evidence="1" type="ORF">RISK_005221</name>
</gene>
<protein>
    <submittedName>
        <fullName evidence="1">Glycosyltransferase</fullName>
    </submittedName>
</protein>
<dbReference type="STRING" id="595434.RISK_005221"/>
<sequence>MSSGIVIDHDDHKPLSHWFNAQIKYAFLEADKIKSNCNLSWKDRLRSKILFAPFLNLFYCLFAKRLILDGWAGIFYSTQRFFAELILSLVLLDRKLRQWIGLNE</sequence>
<name>A0A0J1B7Z2_RHOIS</name>
<reference evidence="1" key="1">
    <citation type="submission" date="2015-05" db="EMBL/GenBank/DDBJ databases">
        <title>Permanent draft genome of Rhodopirellula islandicus K833.</title>
        <authorList>
            <person name="Kizina J."/>
            <person name="Richter M."/>
            <person name="Glockner F.O."/>
            <person name="Harder J."/>
        </authorList>
    </citation>
    <scope>NUCLEOTIDE SEQUENCE [LARGE SCALE GENOMIC DNA]</scope>
    <source>
        <strain evidence="1">K833</strain>
    </source>
</reference>
<keyword evidence="2" id="KW-1185">Reference proteome</keyword>